<keyword evidence="7" id="KW-0547">Nucleotide-binding</keyword>
<keyword evidence="7" id="KW-0067">ATP-binding</keyword>
<feature type="binding site" evidence="8">
    <location>
        <position position="460"/>
    </location>
    <ligand>
        <name>Mn(2+)</name>
        <dbReference type="ChEBI" id="CHEBI:29035"/>
    </ligand>
</feature>
<dbReference type="InterPro" id="IPR009581">
    <property type="entry name" value="FAM20_C"/>
</dbReference>
<evidence type="ECO:0000256" key="8">
    <source>
        <dbReference type="PIRSR" id="PIRSR624869-3"/>
    </source>
</evidence>
<evidence type="ECO:0000256" key="2">
    <source>
        <dbReference type="ARBA" id="ARBA00006557"/>
    </source>
</evidence>
<dbReference type="InterPro" id="IPR024869">
    <property type="entry name" value="FAM20"/>
</dbReference>
<organism evidence="10 11">
    <name type="scientific">Aedes aegypti</name>
    <name type="common">Yellowfever mosquito</name>
    <name type="synonym">Culex aegypti</name>
    <dbReference type="NCBI Taxonomy" id="7159"/>
    <lineage>
        <taxon>Eukaryota</taxon>
        <taxon>Metazoa</taxon>
        <taxon>Ecdysozoa</taxon>
        <taxon>Arthropoda</taxon>
        <taxon>Hexapoda</taxon>
        <taxon>Insecta</taxon>
        <taxon>Pterygota</taxon>
        <taxon>Neoptera</taxon>
        <taxon>Endopterygota</taxon>
        <taxon>Diptera</taxon>
        <taxon>Nematocera</taxon>
        <taxon>Culicoidea</taxon>
        <taxon>Culicidae</taxon>
        <taxon>Culicinae</taxon>
        <taxon>Aedini</taxon>
        <taxon>Aedes</taxon>
        <taxon>Stegomyia</taxon>
    </lineage>
</organism>
<keyword evidence="3" id="KW-0333">Golgi apparatus</keyword>
<feature type="binding site" evidence="8">
    <location>
        <position position="302"/>
    </location>
    <ligand>
        <name>Mn(2+)</name>
        <dbReference type="ChEBI" id="CHEBI:29035"/>
    </ligand>
</feature>
<reference evidence="10 11" key="1">
    <citation type="submission" date="2017-06" db="EMBL/GenBank/DDBJ databases">
        <title>Aedes aegypti genome working group (AGWG) sequencing and assembly.</title>
        <authorList>
            <consortium name="Aedes aegypti Genome Working Group (AGWG)"/>
            <person name="Matthews B.J."/>
        </authorList>
    </citation>
    <scope>NUCLEOTIDE SEQUENCE [LARGE SCALE GENOMIC DNA]</scope>
    <source>
        <strain evidence="10 11">LVP_AGWG</strain>
    </source>
</reference>
<protein>
    <recommendedName>
        <fullName evidence="9">FAM20 C-terminal domain-containing protein</fullName>
    </recommendedName>
</protein>
<dbReference type="GO" id="GO:0005794">
    <property type="term" value="C:Golgi apparatus"/>
    <property type="evidence" value="ECO:0007669"/>
    <property type="project" value="UniProtKB-SubCell"/>
</dbReference>
<evidence type="ECO:0000256" key="6">
    <source>
        <dbReference type="PIRSR" id="PIRSR624869-1"/>
    </source>
</evidence>
<feature type="domain" description="FAM20 C-terminal" evidence="9">
    <location>
        <begin position="350"/>
        <end position="545"/>
    </location>
</feature>
<proteinExistence type="inferred from homology"/>
<dbReference type="PANTHER" id="PTHR12450:SF14">
    <property type="entry name" value="GLYCOSAMINOGLYCAN XYLOSYLKINASE"/>
    <property type="match status" value="1"/>
</dbReference>
<dbReference type="Pfam" id="PF06702">
    <property type="entry name" value="Fam20C"/>
    <property type="match status" value="1"/>
</dbReference>
<evidence type="ECO:0000256" key="7">
    <source>
        <dbReference type="PIRSR" id="PIRSR624869-2"/>
    </source>
</evidence>
<gene>
    <name evidence="10" type="primary">5570121</name>
</gene>
<evidence type="ECO:0000313" key="10">
    <source>
        <dbReference type="EnsemblMetazoa" id="AAEL025815-PA"/>
    </source>
</evidence>
<sequence length="550" mass="62949">MSTVFIALCVVIPCFATNARGLKTSHPAAYLELLSLKQISLRACVLFVFISRFCVTPKSRFEPRFADHRISVRAKFEPSDRLDEEVSIVVPVVTQLLPSAMMTKHRRQLFLVVIGLLFLLLAIIFVTNFYFVHWLTEVDYGRPVAPEVVPRRSQQVAGDSGTSSVQQQVEGLKATRADGILGAVQSRVGKLKAVYRNRNPRYYPVKRGLLRSFAAKAYNISTVWKTAASWPTGNEIYPQKDERLGKVIQALQDAAILSARNTPRGTQLKLLFDLAGKQTVLFKPSWYRRDTIIEGTVYSGKDRHNSEIVAFYLGAILNLRWTPIVVGRRVSLKEIYRLADDELQATMNKNDTRQCVYGKCHYCKPSEAVCDDPETDQLEGALLLLVPGKFSKYRSPWQRTYRDGVQAEWEQADGYCGRVKERLPLERLLDLIDVAVFDFLIQNGDRHHYETREDRILLMDNGKGFGHPFKDHFDILAPLYQCCMIRKTTWERLQIFSGGALTETLQALSEIDLLHPLLTKDHYDAIERRLLLIYTTVEMCREKYNSRIFK</sequence>
<comment type="cofactor">
    <cofactor evidence="8">
        <name>Mn(2+)</name>
        <dbReference type="ChEBI" id="CHEBI:29035"/>
    </cofactor>
</comment>
<dbReference type="GO" id="GO:0046872">
    <property type="term" value="F:metal ion binding"/>
    <property type="evidence" value="ECO:0007669"/>
    <property type="project" value="UniProtKB-KW"/>
</dbReference>
<evidence type="ECO:0000256" key="1">
    <source>
        <dbReference type="ARBA" id="ARBA00004555"/>
    </source>
</evidence>
<keyword evidence="11" id="KW-1185">Reference proteome</keyword>
<evidence type="ECO:0000259" key="9">
    <source>
        <dbReference type="Pfam" id="PF06702"/>
    </source>
</evidence>
<evidence type="ECO:0000256" key="5">
    <source>
        <dbReference type="ARBA" id="ARBA00023180"/>
    </source>
</evidence>
<dbReference type="OrthoDB" id="8583677at2759"/>
<accession>A0A6I8U767</accession>
<keyword evidence="5" id="KW-0325">Glycoprotein</keyword>
<dbReference type="InParanoid" id="A0A6I8U767"/>
<feature type="active site" evidence="6">
    <location>
        <position position="445"/>
    </location>
</feature>
<keyword evidence="8" id="KW-0464">Manganese</keyword>
<feature type="binding site" evidence="7">
    <location>
        <position position="283"/>
    </location>
    <ligand>
        <name>ATP</name>
        <dbReference type="ChEBI" id="CHEBI:30616"/>
    </ligand>
</feature>
<dbReference type="GO" id="GO:0016773">
    <property type="term" value="F:phosphotransferase activity, alcohol group as acceptor"/>
    <property type="evidence" value="ECO:0007669"/>
    <property type="project" value="TreeGrafter"/>
</dbReference>
<comment type="similarity">
    <text evidence="2">Belongs to the FAM20 family.</text>
</comment>
<evidence type="ECO:0000256" key="4">
    <source>
        <dbReference type="ARBA" id="ARBA00023157"/>
    </source>
</evidence>
<feature type="binding site" evidence="7">
    <location>
        <position position="460"/>
    </location>
    <ligand>
        <name>ATP</name>
        <dbReference type="ChEBI" id="CHEBI:30616"/>
    </ligand>
</feature>
<reference evidence="10" key="2">
    <citation type="submission" date="2020-05" db="UniProtKB">
        <authorList>
            <consortium name="EnsemblMetazoa"/>
        </authorList>
    </citation>
    <scope>IDENTIFICATION</scope>
    <source>
        <strain evidence="10">LVP_AGWG</strain>
    </source>
</reference>
<name>A0A6I8U767_AEDAE</name>
<dbReference type="EnsemblMetazoa" id="AAEL025815-RA">
    <property type="protein sequence ID" value="AAEL025815-PA"/>
    <property type="gene ID" value="AAEL025815"/>
</dbReference>
<keyword evidence="4" id="KW-1015">Disulfide bond</keyword>
<evidence type="ECO:0000256" key="3">
    <source>
        <dbReference type="ARBA" id="ARBA00023034"/>
    </source>
</evidence>
<evidence type="ECO:0000313" key="11">
    <source>
        <dbReference type="Proteomes" id="UP000008820"/>
    </source>
</evidence>
<dbReference type="AlphaFoldDB" id="A0A6I8U767"/>
<feature type="binding site" evidence="7">
    <location>
        <position position="267"/>
    </location>
    <ligand>
        <name>ATP</name>
        <dbReference type="ChEBI" id="CHEBI:30616"/>
    </ligand>
</feature>
<comment type="subcellular location">
    <subcellularLocation>
        <location evidence="1">Golgi apparatus</location>
    </subcellularLocation>
</comment>
<dbReference type="PANTHER" id="PTHR12450">
    <property type="entry name" value="DENTIN MATRIX PROTEIN 4 PROTEIN FAM20"/>
    <property type="match status" value="1"/>
</dbReference>
<keyword evidence="8" id="KW-0479">Metal-binding</keyword>
<dbReference type="Proteomes" id="UP000008820">
    <property type="component" value="Chromosome 1"/>
</dbReference>
<dbReference type="GO" id="GO:0005524">
    <property type="term" value="F:ATP binding"/>
    <property type="evidence" value="ECO:0007669"/>
    <property type="project" value="UniProtKB-KW"/>
</dbReference>
<dbReference type="FunCoup" id="A0A6I8U767">
    <property type="interactions" value="1519"/>
</dbReference>
<feature type="binding site" evidence="7">
    <location>
        <position position="450"/>
    </location>
    <ligand>
        <name>ATP</name>
        <dbReference type="ChEBI" id="CHEBI:30616"/>
    </ligand>
</feature>